<keyword evidence="1" id="KW-0472">Membrane</keyword>
<dbReference type="GeneID" id="93051487"/>
<gene>
    <name evidence="2" type="ORF">BA20089_00035</name>
</gene>
<proteinExistence type="predicted"/>
<evidence type="ECO:0000313" key="2">
    <source>
        <dbReference type="EMBL" id="ATO40753.1"/>
    </source>
</evidence>
<dbReference type="InterPro" id="IPR010540">
    <property type="entry name" value="CmpB_TMEM229"/>
</dbReference>
<dbReference type="EMBL" id="CP017696">
    <property type="protein sequence ID" value="ATO40753.1"/>
    <property type="molecule type" value="Genomic_DNA"/>
</dbReference>
<keyword evidence="1" id="KW-1133">Transmembrane helix</keyword>
<name>A0AAD0A870_9BIFI</name>
<feature type="transmembrane region" description="Helical" evidence="1">
    <location>
        <begin position="91"/>
        <end position="112"/>
    </location>
</feature>
<keyword evidence="1" id="KW-0812">Transmembrane</keyword>
<organism evidence="2 3">
    <name type="scientific">Bifidobacterium asteroides DSM 20089</name>
    <dbReference type="NCBI Taxonomy" id="1437594"/>
    <lineage>
        <taxon>Bacteria</taxon>
        <taxon>Bacillati</taxon>
        <taxon>Actinomycetota</taxon>
        <taxon>Actinomycetes</taxon>
        <taxon>Bifidobacteriales</taxon>
        <taxon>Bifidobacteriaceae</taxon>
        <taxon>Bifidobacterium</taxon>
    </lineage>
</organism>
<feature type="transmembrane region" description="Helical" evidence="1">
    <location>
        <begin position="61"/>
        <end position="79"/>
    </location>
</feature>
<dbReference type="RefSeq" id="WP_418214964.1">
    <property type="nucleotide sequence ID" value="NZ_CP017696.1"/>
</dbReference>
<accession>A0AAD0A870</accession>
<dbReference type="Proteomes" id="UP000224056">
    <property type="component" value="Chromosome"/>
</dbReference>
<dbReference type="Pfam" id="PF06541">
    <property type="entry name" value="ABC_trans_CmpB"/>
    <property type="match status" value="1"/>
</dbReference>
<feature type="transmembrane region" description="Helical" evidence="1">
    <location>
        <begin position="12"/>
        <end position="41"/>
    </location>
</feature>
<sequence>MPEPSLHANAVLVFFASAVIGGTFEAFVSWFMQVAFGIIAWNYSNDWLPLFGGRTSGKYMVFWGLAGLIWLRELLPRILKFINLIPWKWRYALTAVALVLMLIDIVVTLMALDCWYGRVAGLPQTSPVARFFGEHFDNAVMKQRFQTMSINPQWSGRG</sequence>
<dbReference type="AlphaFoldDB" id="A0AAD0A870"/>
<reference evidence="2 3" key="1">
    <citation type="submission" date="2016-10" db="EMBL/GenBank/DDBJ databases">
        <title>The whole genome sequencing and assembly of B. asteroides DSM 20089 strain.</title>
        <authorList>
            <person name="Lee Y.-J."/>
            <person name="Park M.-K."/>
            <person name="Yi H."/>
            <person name="Bahn Y.-S."/>
            <person name="Kim J.F."/>
            <person name="Lee D.-W."/>
        </authorList>
    </citation>
    <scope>NUCLEOTIDE SEQUENCE [LARGE SCALE GENOMIC DNA]</scope>
    <source>
        <strain evidence="2 3">DSM 20089</strain>
    </source>
</reference>
<evidence type="ECO:0000256" key="1">
    <source>
        <dbReference type="SAM" id="Phobius"/>
    </source>
</evidence>
<evidence type="ECO:0000313" key="3">
    <source>
        <dbReference type="Proteomes" id="UP000224056"/>
    </source>
</evidence>
<protein>
    <submittedName>
        <fullName evidence="2">Uncharacterized protein</fullName>
    </submittedName>
</protein>